<protein>
    <submittedName>
        <fullName evidence="2">Uncharacterized protein</fullName>
    </submittedName>
</protein>
<accession>A0A8S5RVF7</accession>
<name>A0A8S5RVF7_9CAUD</name>
<proteinExistence type="predicted"/>
<feature type="region of interest" description="Disordered" evidence="1">
    <location>
        <begin position="1"/>
        <end position="35"/>
    </location>
</feature>
<dbReference type="EMBL" id="BK056595">
    <property type="protein sequence ID" value="DAF32264.1"/>
    <property type="molecule type" value="Genomic_DNA"/>
</dbReference>
<evidence type="ECO:0000256" key="1">
    <source>
        <dbReference type="SAM" id="MobiDB-lite"/>
    </source>
</evidence>
<evidence type="ECO:0000313" key="2">
    <source>
        <dbReference type="EMBL" id="DAF32264.1"/>
    </source>
</evidence>
<reference evidence="2" key="1">
    <citation type="journal article" date="2021" name="Proc. Natl. Acad. Sci. U.S.A.">
        <title>A Catalog of Tens of Thousands of Viruses from Human Metagenomes Reveals Hidden Associations with Chronic Diseases.</title>
        <authorList>
            <person name="Tisza M.J."/>
            <person name="Buck C.B."/>
        </authorList>
    </citation>
    <scope>NUCLEOTIDE SEQUENCE</scope>
    <source>
        <strain evidence="2">CtphE103</strain>
    </source>
</reference>
<feature type="compositionally biased region" description="Basic and acidic residues" evidence="1">
    <location>
        <begin position="25"/>
        <end position="35"/>
    </location>
</feature>
<sequence>MKARRRQNAIDNLNAVSKAASRSGARRDGRPQRDFESLKKSARHLLVRTPLLTQLRIAETHYIKAETVNQQTVYKTGWMPRCDFLCGI</sequence>
<organism evidence="2">
    <name type="scientific">Ackermannviridae sp</name>
    <dbReference type="NCBI Taxonomy" id="2831612"/>
    <lineage>
        <taxon>Viruses</taxon>
        <taxon>Duplodnaviria</taxon>
        <taxon>Heunggongvirae</taxon>
        <taxon>Uroviricota</taxon>
        <taxon>Caudoviricetes</taxon>
        <taxon>Pantevenvirales</taxon>
        <taxon>Ackermannviridae</taxon>
    </lineage>
</organism>